<evidence type="ECO:0000313" key="1">
    <source>
        <dbReference type="EMBL" id="EEX25546.1"/>
    </source>
</evidence>
<accession>D0DTE6</accession>
<dbReference type="HOGENOM" id="CLU_135091_0_0_9"/>
<gene>
    <name evidence="1" type="ORF">HMPREF0513_00935</name>
</gene>
<dbReference type="AlphaFoldDB" id="D0DTE6"/>
<proteinExistence type="predicted"/>
<protein>
    <recommendedName>
        <fullName evidence="2">ABM domain-containing protein</fullName>
    </recommendedName>
</protein>
<reference evidence="1" key="1">
    <citation type="submission" date="2009-08" db="EMBL/GenBank/DDBJ databases">
        <title>The Genome Sequence of Lactobacillus fermentum 28-3-CHN.</title>
        <authorList>
            <consortium name="The Broad Institute Genome Sequencing Platform"/>
            <person name="Ward D."/>
            <person name="Feldgarden M."/>
            <person name="Earl A."/>
            <person name="Young S.K."/>
            <person name="Zeng Q."/>
            <person name="Koehrsen M."/>
            <person name="Alvarado L."/>
            <person name="Berlin A."/>
            <person name="Bochicchio J."/>
            <person name="Borenstein D."/>
            <person name="Chapman S.B."/>
            <person name="Chen Z."/>
            <person name="Engels R."/>
            <person name="Freedman E."/>
            <person name="Gellesch M."/>
            <person name="Goldberg J."/>
            <person name="Griggs A."/>
            <person name="Gujja S."/>
            <person name="Heilman E."/>
            <person name="Heiman D."/>
            <person name="Hepburn T."/>
            <person name="Howarth C."/>
            <person name="Jen D."/>
            <person name="Larson L."/>
            <person name="Lewis B."/>
            <person name="Mehta T."/>
            <person name="Park D."/>
            <person name="Pearson M."/>
            <person name="Roberts A."/>
            <person name="Saif S."/>
            <person name="Shea T."/>
            <person name="Shenoy N."/>
            <person name="Sisk P."/>
            <person name="Stolte C."/>
            <person name="Sykes S."/>
            <person name="Thomson T."/>
            <person name="Walk T."/>
            <person name="White J."/>
            <person name="Yandava C."/>
            <person name="Liu Y."/>
            <person name="Xu Q."/>
            <person name="Haas B."/>
            <person name="Nusbaum C."/>
            <person name="Birren B."/>
        </authorList>
    </citation>
    <scope>NUCLEOTIDE SEQUENCE</scope>
    <source>
        <strain evidence="1">28-3-CHN</strain>
    </source>
</reference>
<dbReference type="EMBL" id="GG704702">
    <property type="protein sequence ID" value="EEX25546.1"/>
    <property type="molecule type" value="Genomic_DNA"/>
</dbReference>
<dbReference type="Proteomes" id="UP000004920">
    <property type="component" value="Unassembled WGS sequence"/>
</dbReference>
<dbReference type="Gene3D" id="3.30.70.100">
    <property type="match status" value="1"/>
</dbReference>
<organism evidence="1">
    <name type="scientific">Limosilactobacillus fermentum 28-3-CHN</name>
    <dbReference type="NCBI Taxonomy" id="575599"/>
    <lineage>
        <taxon>Bacteria</taxon>
        <taxon>Bacillati</taxon>
        <taxon>Bacillota</taxon>
        <taxon>Bacilli</taxon>
        <taxon>Lactobacillales</taxon>
        <taxon>Lactobacillaceae</taxon>
        <taxon>Limosilactobacillus</taxon>
    </lineage>
</organism>
<sequence>MDINWIYIKEVTVMLIYLHYTLGSHGLLAAMQEQYGDRTFSLGQVDADPSRCVLFDLSNRPDTVFNAGVDARVDYQVGADQLTGLVNLQSFNVEKSERQLLRQRLANALDDAKNYGVKTELMLTRNDNNATVMLTSWEEPQQFERWETGPGYEPLLKYSAPGPANIYFHDNFVMDED</sequence>
<evidence type="ECO:0008006" key="2">
    <source>
        <dbReference type="Google" id="ProtNLM"/>
    </source>
</evidence>
<name>D0DTE6_LIMFE</name>